<dbReference type="AlphaFoldDB" id="A0A139AEF0"/>
<feature type="transmembrane region" description="Helical" evidence="6">
    <location>
        <begin position="996"/>
        <end position="1018"/>
    </location>
</feature>
<feature type="region of interest" description="Disordered" evidence="5">
    <location>
        <begin position="875"/>
        <end position="926"/>
    </location>
</feature>
<proteinExistence type="predicted"/>
<dbReference type="Proteomes" id="UP000070544">
    <property type="component" value="Unassembled WGS sequence"/>
</dbReference>
<feature type="transmembrane region" description="Helical" evidence="6">
    <location>
        <begin position="1071"/>
        <end position="1090"/>
    </location>
</feature>
<dbReference type="GO" id="GO:0015095">
    <property type="term" value="F:magnesium ion transmembrane transporter activity"/>
    <property type="evidence" value="ECO:0007669"/>
    <property type="project" value="InterPro"/>
</dbReference>
<sequence>MHGPRSPALWLLLAFLAASAASAQSVSCRADQDCFALNANVKGDAANRPGSFLCQSGICKFAVKANNICSRPSDCAAYVYYQRQLAAGVSLNSPRTFPPEVTNATAYLNSLCSPAYCDSTTCDVSLEFIGPSTPGSNYACCGGIETGLTCSVLIYENDPCENHASCQLVAELGESQCRDVNYHDSIWIGVVITLCGATITNLGLNLQKYALRKRLEKREEVEMAERRSSRAWSEHDGGAAARSHHFWHGPGGVLRTIRSKLDERRHKSATSPTPPEDVPTTPSSPAPAYNVADERPVPVEEDAAQDGMERVKQIVDHAIAAVEEADAAAGSGSAATSSETVGEPQSAPAPESAAVDHAAGISPETAPAETDTVVARLPSVPLSPSASAATLPAIETRMTSNLSVAGPPSPNRYSPKRGSLRNPLPSALKRYSSSAESLSASVGEQSSRAPPSPTRTTITLPDGQVVEAGVLVTRNRFASADAGIPQHGSIELRRSIERIRDADARPRKSVDFVIEGRSGCADDDEPSEPDPVVDGQPVVVSRTSSAPIRGHTKSVSMSAPAYPLQPPVGLGVGKTSSRFVEVPGVGTLEYIVERPHLPMSRPATDPNLGRLHGSASGPHIIHRARSTPQSLWRSAGQELYDVSVDLPDGGRLRISISEDRRPNGLRADLTKEEAEQVEAKRLVSTLDIKDLAKNPIWLIGLIVFIFANVLNFIALKFAPQSLTAPLGAISLVTNVIVAPLLNKERFTWRDIVGVALIVAGAVLVVVFAGQTYGDYPLCVLLALFSNPGTIALLSVIGAGIVFLYLFIKVVEANIEGHCTIPEDIGSIIDEPTEMRAVGSSPQQDPELSAGVMYNRNGVEAVVWFWKGMFNRRSGGEETSSAMPVAEGAGEDNNVRGTEEGLGTPKSITDAKPDSTSSRPLQAFSTSSSAELMVTESGAATGPHTRGISTTSQVPSRAGGKVTLRRRLRRVRRWWTNLRLVPRLKHDLPMDHISVRLFLPFAYASLGGLMGTLTVLFAKSTIYLLTLSLFNHYNQYNNFFAWFITLVTVITAVSQVYWINMGLQRYDALLQIPVYFTVWTLFDVVGGGIYFSEFNNFTPSKAVGFTFGVCVIFSGVGVLTDRLKRIQEADDKLERARKEGLGD</sequence>
<feature type="transmembrane region" description="Helical" evidence="6">
    <location>
        <begin position="1038"/>
        <end position="1059"/>
    </location>
</feature>
<feature type="compositionally biased region" description="Low complexity" evidence="5">
    <location>
        <begin position="432"/>
        <end position="441"/>
    </location>
</feature>
<dbReference type="InterPro" id="IPR008521">
    <property type="entry name" value="Mg_trans_NIPA"/>
</dbReference>
<dbReference type="OrthoDB" id="165382at2759"/>
<dbReference type="Gene3D" id="1.10.3730.20">
    <property type="match status" value="1"/>
</dbReference>
<reference evidence="8 9" key="1">
    <citation type="journal article" date="2015" name="Genome Biol. Evol.">
        <title>Phylogenomic analyses indicate that early fungi evolved digesting cell walls of algal ancestors of land plants.</title>
        <authorList>
            <person name="Chang Y."/>
            <person name="Wang S."/>
            <person name="Sekimoto S."/>
            <person name="Aerts A.L."/>
            <person name="Choi C."/>
            <person name="Clum A."/>
            <person name="LaButti K.M."/>
            <person name="Lindquist E.A."/>
            <person name="Yee Ngan C."/>
            <person name="Ohm R.A."/>
            <person name="Salamov A.A."/>
            <person name="Grigoriev I.V."/>
            <person name="Spatafora J.W."/>
            <person name="Berbee M.L."/>
        </authorList>
    </citation>
    <scope>NUCLEOTIDE SEQUENCE [LARGE SCALE GENOMIC DNA]</scope>
    <source>
        <strain evidence="8 9">JEL478</strain>
    </source>
</reference>
<dbReference type="InterPro" id="IPR037185">
    <property type="entry name" value="EmrE-like"/>
</dbReference>
<feature type="chain" id="PRO_5007296123" description="DUF803-domain-containing protein" evidence="7">
    <location>
        <begin position="24"/>
        <end position="1142"/>
    </location>
</feature>
<feature type="compositionally biased region" description="Polar residues" evidence="5">
    <location>
        <begin position="913"/>
        <end position="926"/>
    </location>
</feature>
<feature type="region of interest" description="Disordered" evidence="5">
    <location>
        <begin position="222"/>
        <end position="296"/>
    </location>
</feature>
<evidence type="ECO:0000256" key="7">
    <source>
        <dbReference type="SAM" id="SignalP"/>
    </source>
</evidence>
<protein>
    <recommendedName>
        <fullName evidence="10">DUF803-domain-containing protein</fullName>
    </recommendedName>
</protein>
<keyword evidence="9" id="KW-1185">Reference proteome</keyword>
<evidence type="ECO:0008006" key="10">
    <source>
        <dbReference type="Google" id="ProtNLM"/>
    </source>
</evidence>
<dbReference type="PANTHER" id="PTHR12570">
    <property type="match status" value="1"/>
</dbReference>
<feature type="region of interest" description="Disordered" evidence="5">
    <location>
        <begin position="399"/>
        <end position="461"/>
    </location>
</feature>
<dbReference type="Pfam" id="PF05653">
    <property type="entry name" value="Mg_trans_NIPA"/>
    <property type="match status" value="2"/>
</dbReference>
<feature type="compositionally biased region" description="Low complexity" evidence="5">
    <location>
        <begin position="343"/>
        <end position="353"/>
    </location>
</feature>
<dbReference type="OMA" id="ENDPCEN"/>
<evidence type="ECO:0000256" key="2">
    <source>
        <dbReference type="ARBA" id="ARBA00022692"/>
    </source>
</evidence>
<evidence type="ECO:0000256" key="3">
    <source>
        <dbReference type="ARBA" id="ARBA00022989"/>
    </source>
</evidence>
<feature type="transmembrane region" description="Helical" evidence="6">
    <location>
        <begin position="748"/>
        <end position="768"/>
    </location>
</feature>
<comment type="subcellular location">
    <subcellularLocation>
        <location evidence="1">Membrane</location>
        <topology evidence="1">Multi-pass membrane protein</topology>
    </subcellularLocation>
</comment>
<keyword evidence="7" id="KW-0732">Signal</keyword>
<feature type="region of interest" description="Disordered" evidence="5">
    <location>
        <begin position="325"/>
        <end position="356"/>
    </location>
</feature>
<feature type="compositionally biased region" description="Pro residues" evidence="5">
    <location>
        <begin position="272"/>
        <end position="285"/>
    </location>
</feature>
<feature type="transmembrane region" description="Helical" evidence="6">
    <location>
        <begin position="788"/>
        <end position="807"/>
    </location>
</feature>
<name>A0A139AEF0_GONPJ</name>
<organism evidence="8 9">
    <name type="scientific">Gonapodya prolifera (strain JEL478)</name>
    <name type="common">Monoblepharis prolifera</name>
    <dbReference type="NCBI Taxonomy" id="1344416"/>
    <lineage>
        <taxon>Eukaryota</taxon>
        <taxon>Fungi</taxon>
        <taxon>Fungi incertae sedis</taxon>
        <taxon>Chytridiomycota</taxon>
        <taxon>Chytridiomycota incertae sedis</taxon>
        <taxon>Monoblepharidomycetes</taxon>
        <taxon>Monoblepharidales</taxon>
        <taxon>Gonapodyaceae</taxon>
        <taxon>Gonapodya</taxon>
    </lineage>
</organism>
<keyword evidence="2 6" id="KW-0812">Transmembrane</keyword>
<dbReference type="EMBL" id="KQ965764">
    <property type="protein sequence ID" value="KXS15171.1"/>
    <property type="molecule type" value="Genomic_DNA"/>
</dbReference>
<feature type="compositionally biased region" description="Low complexity" evidence="5">
    <location>
        <begin position="325"/>
        <end position="335"/>
    </location>
</feature>
<evidence type="ECO:0000256" key="1">
    <source>
        <dbReference type="ARBA" id="ARBA00004141"/>
    </source>
</evidence>
<evidence type="ECO:0000313" key="9">
    <source>
        <dbReference type="Proteomes" id="UP000070544"/>
    </source>
</evidence>
<dbReference type="GO" id="GO:0016020">
    <property type="term" value="C:membrane"/>
    <property type="evidence" value="ECO:0007669"/>
    <property type="project" value="UniProtKB-SubCell"/>
</dbReference>
<feature type="transmembrane region" description="Helical" evidence="6">
    <location>
        <begin position="1102"/>
        <end position="1119"/>
    </location>
</feature>
<gene>
    <name evidence="8" type="ORF">M427DRAFT_123868</name>
</gene>
<accession>A0A139AEF0</accession>
<feature type="signal peptide" evidence="7">
    <location>
        <begin position="1"/>
        <end position="23"/>
    </location>
</feature>
<evidence type="ECO:0000256" key="6">
    <source>
        <dbReference type="SAM" id="Phobius"/>
    </source>
</evidence>
<evidence type="ECO:0000256" key="5">
    <source>
        <dbReference type="SAM" id="MobiDB-lite"/>
    </source>
</evidence>
<dbReference type="PANTHER" id="PTHR12570:SF9">
    <property type="entry name" value="MAGNESIUM TRANSPORTER NIPA8-RELATED"/>
    <property type="match status" value="1"/>
</dbReference>
<dbReference type="SUPFAM" id="SSF103481">
    <property type="entry name" value="Multidrug resistance efflux transporter EmrE"/>
    <property type="match status" value="1"/>
</dbReference>
<evidence type="ECO:0000313" key="8">
    <source>
        <dbReference type="EMBL" id="KXS15171.1"/>
    </source>
</evidence>
<keyword evidence="3 6" id="KW-1133">Transmembrane helix</keyword>
<feature type="compositionally biased region" description="Polar residues" evidence="5">
    <location>
        <begin position="442"/>
        <end position="459"/>
    </location>
</feature>
<feature type="transmembrane region" description="Helical" evidence="6">
    <location>
        <begin position="696"/>
        <end position="715"/>
    </location>
</feature>
<feature type="region of interest" description="Disordered" evidence="5">
    <location>
        <begin position="518"/>
        <end position="537"/>
    </location>
</feature>
<evidence type="ECO:0000256" key="4">
    <source>
        <dbReference type="ARBA" id="ARBA00023136"/>
    </source>
</evidence>
<feature type="compositionally biased region" description="Basic and acidic residues" evidence="5">
    <location>
        <begin position="222"/>
        <end position="237"/>
    </location>
</feature>
<keyword evidence="4 6" id="KW-0472">Membrane</keyword>